<evidence type="ECO:0000313" key="2">
    <source>
        <dbReference type="Proteomes" id="UP001174136"/>
    </source>
</evidence>
<protein>
    <submittedName>
        <fullName evidence="1">Uncharacterized protein</fullName>
    </submittedName>
</protein>
<gene>
    <name evidence="1" type="ORF">N1851_002086</name>
</gene>
<keyword evidence="2" id="KW-1185">Reference proteome</keyword>
<accession>A0AA47P8Y6</accession>
<reference evidence="1" key="1">
    <citation type="journal article" date="2023" name="Front. Mar. Sci.">
        <title>A new Merluccius polli reference genome to investigate the effects of global change in West African waters.</title>
        <authorList>
            <person name="Mateo J.L."/>
            <person name="Blanco-Fernandez C."/>
            <person name="Garcia-Vazquez E."/>
            <person name="Machado-Schiaffino G."/>
        </authorList>
    </citation>
    <scope>NUCLEOTIDE SEQUENCE</scope>
    <source>
        <strain evidence="1">C29</strain>
        <tissue evidence="1">Fin</tissue>
    </source>
</reference>
<comment type="caution">
    <text evidence="1">The sequence shown here is derived from an EMBL/GenBank/DDBJ whole genome shotgun (WGS) entry which is preliminary data.</text>
</comment>
<dbReference type="AlphaFoldDB" id="A0AA47P8Y6"/>
<evidence type="ECO:0000313" key="1">
    <source>
        <dbReference type="EMBL" id="KAK0155496.1"/>
    </source>
</evidence>
<dbReference type="PANTHER" id="PTHR47510">
    <property type="entry name" value="REVERSE TRANSCRIPTASE DOMAIN-CONTAINING PROTEIN"/>
    <property type="match status" value="1"/>
</dbReference>
<proteinExistence type="predicted"/>
<name>A0AA47P8Y6_MERPO</name>
<organism evidence="1 2">
    <name type="scientific">Merluccius polli</name>
    <name type="common">Benguela hake</name>
    <name type="synonym">Merluccius cadenati</name>
    <dbReference type="NCBI Taxonomy" id="89951"/>
    <lineage>
        <taxon>Eukaryota</taxon>
        <taxon>Metazoa</taxon>
        <taxon>Chordata</taxon>
        <taxon>Craniata</taxon>
        <taxon>Vertebrata</taxon>
        <taxon>Euteleostomi</taxon>
        <taxon>Actinopterygii</taxon>
        <taxon>Neopterygii</taxon>
        <taxon>Teleostei</taxon>
        <taxon>Neoteleostei</taxon>
        <taxon>Acanthomorphata</taxon>
        <taxon>Zeiogadaria</taxon>
        <taxon>Gadariae</taxon>
        <taxon>Gadiformes</taxon>
        <taxon>Gadoidei</taxon>
        <taxon>Merlucciidae</taxon>
        <taxon>Merluccius</taxon>
    </lineage>
</organism>
<sequence>MCRHFPPYTWIHYSESGPGLWTQRQKQRRGTRTVYQQQMVQPGACYGHNLVLLSPQYKPQIQRHNVKDILNRRKRAFKDGDRDELKRVQRELKVHLSEAKEDYRRKVEQKLQHNNLREVWDGMKTITGCKKKGSITGEGDAGRANQLNLFFNRFDTPDPTTSDGPLHTPTMSITDGHGGGVHDTFTRQRSVFSGRLLSQSSSTNRLKNSLQ</sequence>
<dbReference type="Proteomes" id="UP001174136">
    <property type="component" value="Unassembled WGS sequence"/>
</dbReference>
<dbReference type="EMBL" id="JAOPHQ010000284">
    <property type="protein sequence ID" value="KAK0155496.1"/>
    <property type="molecule type" value="Genomic_DNA"/>
</dbReference>
<dbReference type="PANTHER" id="PTHR47510:SF3">
    <property type="entry name" value="ENDO_EXONUCLEASE_PHOSPHATASE DOMAIN-CONTAINING PROTEIN"/>
    <property type="match status" value="1"/>
</dbReference>